<keyword evidence="3 8" id="KW-0349">Heme</keyword>
<dbReference type="GO" id="GO:0046872">
    <property type="term" value="F:metal ion binding"/>
    <property type="evidence" value="ECO:0007669"/>
    <property type="project" value="UniProtKB-KW"/>
</dbReference>
<evidence type="ECO:0000256" key="4">
    <source>
        <dbReference type="ARBA" id="ARBA00022723"/>
    </source>
</evidence>
<dbReference type="FunFam" id="2.40.180.10:FF:000014">
    <property type="entry name" value="Catalase (Eurofung)"/>
    <property type="match status" value="1"/>
</dbReference>
<dbReference type="Pfam" id="PF06628">
    <property type="entry name" value="Catalase-rel"/>
    <property type="match status" value="1"/>
</dbReference>
<dbReference type="SUPFAM" id="SSF56634">
    <property type="entry name" value="Heme-dependent catalase-like"/>
    <property type="match status" value="1"/>
</dbReference>
<dbReference type="Pfam" id="PF00199">
    <property type="entry name" value="Catalase"/>
    <property type="match status" value="1"/>
</dbReference>
<dbReference type="GO" id="GO:0020037">
    <property type="term" value="F:heme binding"/>
    <property type="evidence" value="ECO:0007669"/>
    <property type="project" value="InterPro"/>
</dbReference>
<dbReference type="InterPro" id="IPR024711">
    <property type="entry name" value="Catalase_clade1/3"/>
</dbReference>
<keyword evidence="11" id="KW-1185">Reference proteome</keyword>
<evidence type="ECO:0000313" key="11">
    <source>
        <dbReference type="Proteomes" id="UP001203852"/>
    </source>
</evidence>
<keyword evidence="5" id="KW-0560">Oxidoreductase</keyword>
<keyword evidence="7" id="KW-0376">Hydrogen peroxide</keyword>
<evidence type="ECO:0000256" key="7">
    <source>
        <dbReference type="ARBA" id="ARBA00023324"/>
    </source>
</evidence>
<keyword evidence="2" id="KW-0575">Peroxidase</keyword>
<comment type="caution">
    <text evidence="10">The sequence shown here is derived from an EMBL/GenBank/DDBJ whole genome shotgun (WGS) entry which is preliminary data.</text>
</comment>
<dbReference type="PRINTS" id="PR00067">
    <property type="entry name" value="CATALASE"/>
</dbReference>
<dbReference type="GO" id="GO:0042542">
    <property type="term" value="P:response to hydrogen peroxide"/>
    <property type="evidence" value="ECO:0007669"/>
    <property type="project" value="TreeGrafter"/>
</dbReference>
<keyword evidence="6 8" id="KW-0408">Iron</keyword>
<evidence type="ECO:0000256" key="8">
    <source>
        <dbReference type="PIRSR" id="PIRSR038928-2"/>
    </source>
</evidence>
<organism evidence="10 11">
    <name type="scientific">Exophiala viscosa</name>
    <dbReference type="NCBI Taxonomy" id="2486360"/>
    <lineage>
        <taxon>Eukaryota</taxon>
        <taxon>Fungi</taxon>
        <taxon>Dikarya</taxon>
        <taxon>Ascomycota</taxon>
        <taxon>Pezizomycotina</taxon>
        <taxon>Eurotiomycetes</taxon>
        <taxon>Chaetothyriomycetidae</taxon>
        <taxon>Chaetothyriales</taxon>
        <taxon>Herpotrichiellaceae</taxon>
        <taxon>Exophiala</taxon>
    </lineage>
</organism>
<name>A0AAN6DT86_9EURO</name>
<dbReference type="Proteomes" id="UP001203852">
    <property type="component" value="Unassembled WGS sequence"/>
</dbReference>
<keyword evidence="4 8" id="KW-0479">Metal-binding</keyword>
<evidence type="ECO:0000259" key="9">
    <source>
        <dbReference type="SMART" id="SM01060"/>
    </source>
</evidence>
<dbReference type="InterPro" id="IPR018028">
    <property type="entry name" value="Catalase"/>
</dbReference>
<proteinExistence type="inferred from homology"/>
<comment type="similarity">
    <text evidence="1">Belongs to the catalase family.</text>
</comment>
<feature type="binding site" description="axial binding residue" evidence="8">
    <location>
        <position position="389"/>
    </location>
    <ligand>
        <name>heme</name>
        <dbReference type="ChEBI" id="CHEBI:30413"/>
    </ligand>
    <ligandPart>
        <name>Fe</name>
        <dbReference type="ChEBI" id="CHEBI:18248"/>
    </ligandPart>
</feature>
<dbReference type="GO" id="GO:0004096">
    <property type="term" value="F:catalase activity"/>
    <property type="evidence" value="ECO:0007669"/>
    <property type="project" value="UniProtKB-EC"/>
</dbReference>
<protein>
    <submittedName>
        <fullName evidence="10">Catalase</fullName>
    </submittedName>
</protein>
<dbReference type="Gene3D" id="2.40.180.10">
    <property type="entry name" value="Catalase core domain"/>
    <property type="match status" value="1"/>
</dbReference>
<evidence type="ECO:0000256" key="2">
    <source>
        <dbReference type="ARBA" id="ARBA00022559"/>
    </source>
</evidence>
<dbReference type="AlphaFoldDB" id="A0AAN6DT86"/>
<dbReference type="PIRSF" id="PIRSF038928">
    <property type="entry name" value="Catalase_clade1-3"/>
    <property type="match status" value="1"/>
</dbReference>
<dbReference type="GO" id="GO:0005777">
    <property type="term" value="C:peroxisome"/>
    <property type="evidence" value="ECO:0007669"/>
    <property type="project" value="TreeGrafter"/>
</dbReference>
<dbReference type="InterPro" id="IPR010582">
    <property type="entry name" value="Catalase_immune_responsive"/>
</dbReference>
<feature type="domain" description="Catalase core" evidence="9">
    <location>
        <begin position="59"/>
        <end position="445"/>
    </location>
</feature>
<dbReference type="InterPro" id="IPR024708">
    <property type="entry name" value="Catalase_AS"/>
</dbReference>
<dbReference type="InterPro" id="IPR011614">
    <property type="entry name" value="Catalase_core"/>
</dbReference>
<dbReference type="PANTHER" id="PTHR11465:SF13">
    <property type="entry name" value="CATALASE (EUROFUNG)"/>
    <property type="match status" value="1"/>
</dbReference>
<dbReference type="GO" id="GO:0005739">
    <property type="term" value="C:mitochondrion"/>
    <property type="evidence" value="ECO:0007669"/>
    <property type="project" value="TreeGrafter"/>
</dbReference>
<dbReference type="PROSITE" id="PS51402">
    <property type="entry name" value="CATALASE_3"/>
    <property type="match status" value="1"/>
</dbReference>
<dbReference type="InterPro" id="IPR020835">
    <property type="entry name" value="Catalase_sf"/>
</dbReference>
<gene>
    <name evidence="10" type="ORF">EDD36DRAFT_396880</name>
</gene>
<evidence type="ECO:0000256" key="5">
    <source>
        <dbReference type="ARBA" id="ARBA00023002"/>
    </source>
</evidence>
<dbReference type="EMBL" id="MU404355">
    <property type="protein sequence ID" value="KAI1612161.1"/>
    <property type="molecule type" value="Genomic_DNA"/>
</dbReference>
<evidence type="ECO:0000256" key="3">
    <source>
        <dbReference type="ARBA" id="ARBA00022617"/>
    </source>
</evidence>
<dbReference type="PANTHER" id="PTHR11465">
    <property type="entry name" value="CATALASE"/>
    <property type="match status" value="1"/>
</dbReference>
<dbReference type="SMART" id="SM01060">
    <property type="entry name" value="Catalase"/>
    <property type="match status" value="1"/>
</dbReference>
<dbReference type="GO" id="GO:0042744">
    <property type="term" value="P:hydrogen peroxide catabolic process"/>
    <property type="evidence" value="ECO:0007669"/>
    <property type="project" value="UniProtKB-KW"/>
</dbReference>
<sequence>MAHPIQAIQEMAGAAGVDPRPMQRSSVFQGLNQGPAVTAAMISGVIAGGKRADDAPYHTNNDGIPWPDPAHSKTIGGIPVASDVFLFQKQQAFNRHKLLERMVHPCGSGAFGYFETTKDVSHLTKAHFLRSSGVKTPIFIRYSTVTLGREFPDLARNPRGFAVKFYTGEGNYDIVGLNFPIFFCRDPIQGPDTIRSQGRRPDNFLLDYNATFDLLAHTPEGNHAGMMFFSDHGTPAGWHSNHGYGCHTFKWVNKEGKFVYIKYHFLADGGQKQFTRQEAVELSGVNPDYSKQELWEAIERGDPISYTAHVQVMEPEQADPEQLGFDPFDITKVWPKDQFPLQEFGKLHVTKNPENYHRDVDQAAFSPGAMVPGIEDSPDPLLQFRMFFYRDAQYHRIGVNYHQIPVNCPFMSASMSSLNFDGQMRIDANHGGNPDYAPNSYEPVSRFRSDVAETPYKVADPIMSRKSHFYHEGKLSDYDQPRALYEKVMTETQRQHLHSNTAVMLGHVSDTKIQVLYLAQQYNIKPSYAKAIYDLLPQKKFEFSEVEAASKGAEKRTKTPKFMPSAGERLMGMPAPGVYNV</sequence>
<comment type="cofactor">
    <cofactor evidence="8">
        <name>heme</name>
        <dbReference type="ChEBI" id="CHEBI:30413"/>
    </cofactor>
</comment>
<evidence type="ECO:0000256" key="6">
    <source>
        <dbReference type="ARBA" id="ARBA00023004"/>
    </source>
</evidence>
<evidence type="ECO:0000313" key="10">
    <source>
        <dbReference type="EMBL" id="KAI1612161.1"/>
    </source>
</evidence>
<reference evidence="10" key="1">
    <citation type="journal article" date="2022" name="bioRxiv">
        <title>Deciphering the potential niche of two novel black yeast fungi from a biological soil crust based on their genomes, phenotypes, and melanin regulation.</title>
        <authorList>
            <consortium name="DOE Joint Genome Institute"/>
            <person name="Carr E.C."/>
            <person name="Barton Q."/>
            <person name="Grambo S."/>
            <person name="Sullivan M."/>
            <person name="Renfro C.M."/>
            <person name="Kuo A."/>
            <person name="Pangilinan J."/>
            <person name="Lipzen A."/>
            <person name="Keymanesh K."/>
            <person name="Savage E."/>
            <person name="Barry K."/>
            <person name="Grigoriev I.V."/>
            <person name="Riekhof W.R."/>
            <person name="Harris S.S."/>
        </authorList>
    </citation>
    <scope>NUCLEOTIDE SEQUENCE</scope>
    <source>
        <strain evidence="10">JF 03-4F</strain>
    </source>
</reference>
<accession>A0AAN6DT86</accession>
<evidence type="ECO:0000256" key="1">
    <source>
        <dbReference type="ARBA" id="ARBA00005329"/>
    </source>
</evidence>
<dbReference type="PROSITE" id="PS00438">
    <property type="entry name" value="CATALASE_2"/>
    <property type="match status" value="1"/>
</dbReference>